<proteinExistence type="predicted"/>
<dbReference type="GO" id="GO:0016746">
    <property type="term" value="F:acyltransferase activity"/>
    <property type="evidence" value="ECO:0007669"/>
    <property type="project" value="UniProtKB-KW"/>
</dbReference>
<dbReference type="Pfam" id="PF01757">
    <property type="entry name" value="Acyl_transf_3"/>
    <property type="match status" value="1"/>
</dbReference>
<feature type="transmembrane region" description="Helical" evidence="2">
    <location>
        <begin position="262"/>
        <end position="284"/>
    </location>
</feature>
<evidence type="ECO:0000313" key="4">
    <source>
        <dbReference type="EMBL" id="MFC3267220.1"/>
    </source>
</evidence>
<evidence type="ECO:0000313" key="5">
    <source>
        <dbReference type="Proteomes" id="UP001595536"/>
    </source>
</evidence>
<evidence type="ECO:0000256" key="2">
    <source>
        <dbReference type="SAM" id="Phobius"/>
    </source>
</evidence>
<keyword evidence="5" id="KW-1185">Reference proteome</keyword>
<accession>A0ABV7LH35</accession>
<name>A0ABV7LH35_9HYPH</name>
<dbReference type="RefSeq" id="WP_376830424.1">
    <property type="nucleotide sequence ID" value="NZ_JBHLWR010000006.1"/>
</dbReference>
<feature type="region of interest" description="Disordered" evidence="1">
    <location>
        <begin position="1"/>
        <end position="23"/>
    </location>
</feature>
<dbReference type="InterPro" id="IPR002656">
    <property type="entry name" value="Acyl_transf_3_dom"/>
</dbReference>
<feature type="transmembrane region" description="Helical" evidence="2">
    <location>
        <begin position="133"/>
        <end position="157"/>
    </location>
</feature>
<dbReference type="EMBL" id="JBHRUV010000095">
    <property type="protein sequence ID" value="MFC3267220.1"/>
    <property type="molecule type" value="Genomic_DNA"/>
</dbReference>
<feature type="domain" description="Acyltransferase 3" evidence="3">
    <location>
        <begin position="56"/>
        <end position="368"/>
    </location>
</feature>
<keyword evidence="4" id="KW-0012">Acyltransferase</keyword>
<dbReference type="EC" id="2.3.-.-" evidence="4"/>
<feature type="transmembrane region" description="Helical" evidence="2">
    <location>
        <begin position="296"/>
        <end position="318"/>
    </location>
</feature>
<keyword evidence="4" id="KW-0808">Transferase</keyword>
<dbReference type="Proteomes" id="UP001595536">
    <property type="component" value="Unassembled WGS sequence"/>
</dbReference>
<keyword evidence="2" id="KW-0812">Transmembrane</keyword>
<comment type="caution">
    <text evidence="4">The sequence shown here is derived from an EMBL/GenBank/DDBJ whole genome shotgun (WGS) entry which is preliminary data.</text>
</comment>
<feature type="transmembrane region" description="Helical" evidence="2">
    <location>
        <begin position="224"/>
        <end position="242"/>
    </location>
</feature>
<gene>
    <name evidence="4" type="ORF">ACFOEX_12800</name>
</gene>
<organism evidence="4 5">
    <name type="scientific">Camelimonas abortus</name>
    <dbReference type="NCBI Taxonomy" id="1017184"/>
    <lineage>
        <taxon>Bacteria</taxon>
        <taxon>Pseudomonadati</taxon>
        <taxon>Pseudomonadota</taxon>
        <taxon>Alphaproteobacteria</taxon>
        <taxon>Hyphomicrobiales</taxon>
        <taxon>Chelatococcaceae</taxon>
        <taxon>Camelimonas</taxon>
    </lineage>
</organism>
<evidence type="ECO:0000256" key="1">
    <source>
        <dbReference type="SAM" id="MobiDB-lite"/>
    </source>
</evidence>
<feature type="transmembrane region" description="Helical" evidence="2">
    <location>
        <begin position="350"/>
        <end position="371"/>
    </location>
</feature>
<feature type="transmembrane region" description="Helical" evidence="2">
    <location>
        <begin position="58"/>
        <end position="76"/>
    </location>
</feature>
<keyword evidence="2" id="KW-1133">Transmembrane helix</keyword>
<keyword evidence="2" id="KW-0472">Membrane</keyword>
<protein>
    <submittedName>
        <fullName evidence="4">Acyltransferase family protein</fullName>
        <ecNumber evidence="4">2.3.-.-</ecNumber>
    </submittedName>
</protein>
<evidence type="ECO:0000259" key="3">
    <source>
        <dbReference type="Pfam" id="PF01757"/>
    </source>
</evidence>
<feature type="compositionally biased region" description="Basic and acidic residues" evidence="1">
    <location>
        <begin position="1"/>
        <end position="11"/>
    </location>
</feature>
<reference evidence="5" key="1">
    <citation type="journal article" date="2019" name="Int. J. Syst. Evol. Microbiol.">
        <title>The Global Catalogue of Microorganisms (GCM) 10K type strain sequencing project: providing services to taxonomists for standard genome sequencing and annotation.</title>
        <authorList>
            <consortium name="The Broad Institute Genomics Platform"/>
            <consortium name="The Broad Institute Genome Sequencing Center for Infectious Disease"/>
            <person name="Wu L."/>
            <person name="Ma J."/>
        </authorList>
    </citation>
    <scope>NUCLEOTIDE SEQUENCE [LARGE SCALE GENOMIC DNA]</scope>
    <source>
        <strain evidence="5">CCM 7941</strain>
    </source>
</reference>
<sequence>MTHARTAEAGRRPGGRLPGAGQPVPVETAVAAEPWRGGLLGAPTVAEASLGRANNFTLLRLALALLVVISHGFSVVSGDVADEPLHRLTGHTLGSHAVNGFFVISGYLVTMSFDRRGWLDYLLARALRIAPGLLAATAFVGLVLGACMTSLDPVAYFTAPGLWRFLWETAFTYRSNTALPGVFEHNPFRFPMGTVWTLRYEVLCYAGVFLLGVAGLLRRRRVTVGLLAFLVGSLLALDAFVPDASLRDQTMLRLPLLFVAGAAFHRLGGAIRLSLPLAVLLAALTVLAHGSFAYNALLYLTTAYGVMWLALVPVRSWLPEPRDDISYGVYLYGWPLQQTLRALLPDLGPVALLVPSVAASVLAGWISWRVVERPALALKRRLMGGADAR</sequence>
<feature type="transmembrane region" description="Helical" evidence="2">
    <location>
        <begin position="198"/>
        <end position="217"/>
    </location>
</feature>
<dbReference type="PANTHER" id="PTHR23028:SF53">
    <property type="entry name" value="ACYL_TRANSF_3 DOMAIN-CONTAINING PROTEIN"/>
    <property type="match status" value="1"/>
</dbReference>
<feature type="transmembrane region" description="Helical" evidence="2">
    <location>
        <begin position="96"/>
        <end position="113"/>
    </location>
</feature>
<dbReference type="PANTHER" id="PTHR23028">
    <property type="entry name" value="ACETYLTRANSFERASE"/>
    <property type="match status" value="1"/>
</dbReference>
<dbReference type="InterPro" id="IPR050879">
    <property type="entry name" value="Acyltransferase_3"/>
</dbReference>